<accession>A0A0C4WL04</accession>
<dbReference type="KEGG" id="acx:Achr_2170"/>
<dbReference type="Proteomes" id="UP000068210">
    <property type="component" value="Chromosome"/>
</dbReference>
<reference evidence="1 2" key="1">
    <citation type="journal article" date="2015" name="PLoS ONE">
        <title>Azotobacter Genomes: The Genome of Azotobacter chroococcum NCIMB 8003 (ATCC 4412).</title>
        <authorList>
            <person name="Robson R.L."/>
            <person name="Jones R."/>
            <person name="Robson R.M."/>
            <person name="Schwartz A."/>
            <person name="Richardson T.H."/>
        </authorList>
    </citation>
    <scope>NUCLEOTIDE SEQUENCE [LARGE SCALE GENOMIC DNA]</scope>
    <source>
        <strain evidence="1 2">NCIMB 8003</strain>
    </source>
</reference>
<dbReference type="Pfam" id="PF13591">
    <property type="entry name" value="MerR_2"/>
    <property type="match status" value="1"/>
</dbReference>
<organism evidence="1 2">
    <name type="scientific">Azotobacter chroococcum NCIMB 8003</name>
    <dbReference type="NCBI Taxonomy" id="1328314"/>
    <lineage>
        <taxon>Bacteria</taxon>
        <taxon>Pseudomonadati</taxon>
        <taxon>Pseudomonadota</taxon>
        <taxon>Gammaproteobacteria</taxon>
        <taxon>Pseudomonadales</taxon>
        <taxon>Pseudomonadaceae</taxon>
        <taxon>Azotobacter</taxon>
    </lineage>
</organism>
<dbReference type="HOGENOM" id="CLU_144710_3_1_6"/>
<evidence type="ECO:0000313" key="1">
    <source>
        <dbReference type="EMBL" id="AJE19725.1"/>
    </source>
</evidence>
<dbReference type="Gene3D" id="1.10.1660.10">
    <property type="match status" value="1"/>
</dbReference>
<evidence type="ECO:0000313" key="2">
    <source>
        <dbReference type="Proteomes" id="UP000068210"/>
    </source>
</evidence>
<dbReference type="EMBL" id="CP010415">
    <property type="protein sequence ID" value="AJE19725.1"/>
    <property type="molecule type" value="Genomic_DNA"/>
</dbReference>
<name>A0A0C4WL04_9GAMM</name>
<gene>
    <name evidence="1" type="ORF">Achr_2170</name>
</gene>
<keyword evidence="2" id="KW-1185">Reference proteome</keyword>
<proteinExistence type="predicted"/>
<dbReference type="AlphaFoldDB" id="A0A0C4WL04"/>
<dbReference type="STRING" id="1328314.Achr_2170"/>
<protein>
    <submittedName>
        <fullName evidence="1">Chaperone modulatory protein CbpM</fullName>
    </submittedName>
</protein>
<sequence>MEQPGMSTTLTVQLTLEECCQLVEVPAESLIEIVEHGIVEAGGGSPRDWRFDPAALDRLRQALRLQRQLELDWPAVAVALDLLDEVARLRAENESLRRRLLRFMEP</sequence>